<proteinExistence type="predicted"/>
<keyword evidence="3" id="KW-0592">Phosphate transport</keyword>
<dbReference type="Pfam" id="PF00083">
    <property type="entry name" value="Sugar_tr"/>
    <property type="match status" value="1"/>
</dbReference>
<evidence type="ECO:0000313" key="10">
    <source>
        <dbReference type="EMBL" id="OLN96060.1"/>
    </source>
</evidence>
<name>A0A1Q8S3S3_9PEZI</name>
<feature type="transmembrane region" description="Helical" evidence="8">
    <location>
        <begin position="91"/>
        <end position="108"/>
    </location>
</feature>
<gene>
    <name evidence="10" type="ORF">CCHL11_03189</name>
</gene>
<feature type="transmembrane region" description="Helical" evidence="8">
    <location>
        <begin position="261"/>
        <end position="279"/>
    </location>
</feature>
<dbReference type="SUPFAM" id="SSF103473">
    <property type="entry name" value="MFS general substrate transporter"/>
    <property type="match status" value="1"/>
</dbReference>
<feature type="transmembrane region" description="Helical" evidence="8">
    <location>
        <begin position="147"/>
        <end position="165"/>
    </location>
</feature>
<evidence type="ECO:0000313" key="11">
    <source>
        <dbReference type="Proteomes" id="UP000186583"/>
    </source>
</evidence>
<feature type="domain" description="Major facilitator superfamily (MFS) profile" evidence="9">
    <location>
        <begin position="76"/>
        <end position="561"/>
    </location>
</feature>
<evidence type="ECO:0000256" key="4">
    <source>
        <dbReference type="ARBA" id="ARBA00022692"/>
    </source>
</evidence>
<dbReference type="PROSITE" id="PS50850">
    <property type="entry name" value="MFS"/>
    <property type="match status" value="1"/>
</dbReference>
<dbReference type="GO" id="GO:0005315">
    <property type="term" value="F:phosphate transmembrane transporter activity"/>
    <property type="evidence" value="ECO:0007669"/>
    <property type="project" value="InterPro"/>
</dbReference>
<dbReference type="InterPro" id="IPR005828">
    <property type="entry name" value="MFS_sugar_transport-like"/>
</dbReference>
<keyword evidence="4 8" id="KW-0812">Transmembrane</keyword>
<evidence type="ECO:0000256" key="2">
    <source>
        <dbReference type="ARBA" id="ARBA00022448"/>
    </source>
</evidence>
<dbReference type="NCBIfam" id="TIGR00887">
    <property type="entry name" value="2A0109"/>
    <property type="match status" value="1"/>
</dbReference>
<feature type="transmembrane region" description="Helical" evidence="8">
    <location>
        <begin position="213"/>
        <end position="235"/>
    </location>
</feature>
<feature type="transmembrane region" description="Helical" evidence="8">
    <location>
        <begin position="395"/>
        <end position="418"/>
    </location>
</feature>
<feature type="transmembrane region" description="Helical" evidence="8">
    <location>
        <begin position="355"/>
        <end position="375"/>
    </location>
</feature>
<keyword evidence="11" id="KW-1185">Reference proteome</keyword>
<evidence type="ECO:0000259" key="9">
    <source>
        <dbReference type="PROSITE" id="PS50850"/>
    </source>
</evidence>
<dbReference type="GO" id="GO:0006817">
    <property type="term" value="P:phosphate ion transport"/>
    <property type="evidence" value="ECO:0007669"/>
    <property type="project" value="UniProtKB-KW"/>
</dbReference>
<evidence type="ECO:0000256" key="5">
    <source>
        <dbReference type="ARBA" id="ARBA00022989"/>
    </source>
</evidence>
<dbReference type="InterPro" id="IPR004738">
    <property type="entry name" value="Phos_permease"/>
</dbReference>
<dbReference type="PANTHER" id="PTHR24064">
    <property type="entry name" value="SOLUTE CARRIER FAMILY 22 MEMBER"/>
    <property type="match status" value="1"/>
</dbReference>
<evidence type="ECO:0000256" key="1">
    <source>
        <dbReference type="ARBA" id="ARBA00004141"/>
    </source>
</evidence>
<dbReference type="InterPro" id="IPR020846">
    <property type="entry name" value="MFS_dom"/>
</dbReference>
<dbReference type="Proteomes" id="UP000186583">
    <property type="component" value="Unassembled WGS sequence"/>
</dbReference>
<dbReference type="AlphaFoldDB" id="A0A1Q8S3S3"/>
<keyword evidence="6 8" id="KW-0472">Membrane</keyword>
<feature type="transmembrane region" description="Helical" evidence="8">
    <location>
        <begin position="171"/>
        <end position="192"/>
    </location>
</feature>
<comment type="subcellular location">
    <subcellularLocation>
        <location evidence="1">Membrane</location>
        <topology evidence="1">Multi-pass membrane protein</topology>
    </subcellularLocation>
</comment>
<evidence type="ECO:0000256" key="7">
    <source>
        <dbReference type="SAM" id="MobiDB-lite"/>
    </source>
</evidence>
<feature type="region of interest" description="Disordered" evidence="7">
    <location>
        <begin position="1"/>
        <end position="20"/>
    </location>
</feature>
<dbReference type="InterPro" id="IPR005829">
    <property type="entry name" value="Sugar_transporter_CS"/>
</dbReference>
<keyword evidence="5 8" id="KW-1133">Transmembrane helix</keyword>
<dbReference type="GO" id="GO:0016020">
    <property type="term" value="C:membrane"/>
    <property type="evidence" value="ECO:0007669"/>
    <property type="project" value="UniProtKB-SubCell"/>
</dbReference>
<dbReference type="InterPro" id="IPR036259">
    <property type="entry name" value="MFS_trans_sf"/>
</dbReference>
<feature type="compositionally biased region" description="Basic and acidic residues" evidence="7">
    <location>
        <begin position="582"/>
        <end position="591"/>
    </location>
</feature>
<feature type="transmembrane region" description="Helical" evidence="8">
    <location>
        <begin position="430"/>
        <end position="450"/>
    </location>
</feature>
<feature type="transmembrane region" description="Helical" evidence="8">
    <location>
        <begin position="537"/>
        <end position="556"/>
    </location>
</feature>
<dbReference type="Gene3D" id="1.20.1250.20">
    <property type="entry name" value="MFS general substrate transporter like domains"/>
    <property type="match status" value="2"/>
</dbReference>
<evidence type="ECO:0000256" key="6">
    <source>
        <dbReference type="ARBA" id="ARBA00023136"/>
    </source>
</evidence>
<organism evidence="10 11">
    <name type="scientific">Colletotrichum chlorophyti</name>
    <dbReference type="NCBI Taxonomy" id="708187"/>
    <lineage>
        <taxon>Eukaryota</taxon>
        <taxon>Fungi</taxon>
        <taxon>Dikarya</taxon>
        <taxon>Ascomycota</taxon>
        <taxon>Pezizomycotina</taxon>
        <taxon>Sordariomycetes</taxon>
        <taxon>Hypocreomycetidae</taxon>
        <taxon>Glomerellales</taxon>
        <taxon>Glomerellaceae</taxon>
        <taxon>Colletotrichum</taxon>
    </lineage>
</organism>
<comment type="caution">
    <text evidence="10">The sequence shown here is derived from an EMBL/GenBank/DDBJ whole genome shotgun (WGS) entry which is preliminary data.</text>
</comment>
<keyword evidence="2" id="KW-0813">Transport</keyword>
<evidence type="ECO:0000256" key="3">
    <source>
        <dbReference type="ARBA" id="ARBA00022592"/>
    </source>
</evidence>
<reference evidence="10 11" key="1">
    <citation type="submission" date="2016-11" db="EMBL/GenBank/DDBJ databases">
        <title>Draft Genome Assembly of Colletotrichum chlorophyti a pathogen of herbaceous plants.</title>
        <authorList>
            <person name="Gan P."/>
            <person name="Narusaka M."/>
            <person name="Tsushima A."/>
            <person name="Narusaka Y."/>
            <person name="Takano Y."/>
            <person name="Shirasu K."/>
        </authorList>
    </citation>
    <scope>NUCLEOTIDE SEQUENCE [LARGE SCALE GENOMIC DNA]</scope>
    <source>
        <strain evidence="10 11">NTL11</strain>
    </source>
</reference>
<dbReference type="EMBL" id="MPGH01000022">
    <property type="protein sequence ID" value="OLN96060.1"/>
    <property type="molecule type" value="Genomic_DNA"/>
</dbReference>
<dbReference type="CDD" id="cd17364">
    <property type="entry name" value="MFS_PhT"/>
    <property type="match status" value="1"/>
</dbReference>
<protein>
    <submittedName>
        <fullName evidence="10">Repressible high-affinity phosphate permease 2</fullName>
    </submittedName>
</protein>
<dbReference type="OrthoDB" id="433512at2759"/>
<sequence>MSGIIQPAEVAGEAASPQPKRELTAVEVKNNKTSGGNVAFHNFNNDFAHVADANERRRLALAEIDKAPFGWYHVRAIAVAGIGFFTDSYDIFTIGLVTSMLGIVYFGGSLPAEHDTAIKVATSAGTVVGQVGFGVLADILGRKKMYGIELMVIIIATLAQALSSASPSVSIVGLIVFWRIIMGIGIGGDYPLSAIITSEFATTKWRGFMMNAVFANQGFGQLAGGIMLLIVTSGFKDSLETAAKPALCSTTEPCLMAIDKMWRTMIGFGAVPGCIALYFRLTIPETPRYTFDVDNDVHKAEGDVDYYKQGKWGEAQVDEATRVVARQEAKQELEVPKASWTDFFRHYSTWKNAKVLLGTAGSWFFLDVAFYGLGLNNAIILNAIGWSGGKDVYHIYYKTAVGNLILVCAGAVPGYWVSAGLVDTIGRKPIQLFGFFALTLLFCVIGFDFWNLSGSALMALYTLAQFFFNAGPNSTTFIVPGECFPTRYRSTSHGISAASGKVGAIIAQVVFGPLRTIGVNAERAKTDPRWSTPWLNHIMQIFALFMLCGFFTSLLIPETARKTLEQLSGEDDLATSTIPVHGRNDEKRVEEGAAASL</sequence>
<dbReference type="PROSITE" id="PS00217">
    <property type="entry name" value="SUGAR_TRANSPORT_2"/>
    <property type="match status" value="1"/>
</dbReference>
<feature type="region of interest" description="Disordered" evidence="7">
    <location>
        <begin position="575"/>
        <end position="597"/>
    </location>
</feature>
<dbReference type="STRING" id="708187.A0A1Q8S3S3"/>
<accession>A0A1Q8S3S3</accession>
<evidence type="ECO:0000256" key="8">
    <source>
        <dbReference type="SAM" id="Phobius"/>
    </source>
</evidence>